<dbReference type="Gene3D" id="1.10.10.10">
    <property type="entry name" value="Winged helix-like DNA-binding domain superfamily/Winged helix DNA-binding domain"/>
    <property type="match status" value="1"/>
</dbReference>
<sequence length="298" mass="31941">MRGMNWDNVKCFILTARAGSLTTAANRLGVSPATLSRRLANLEHDLGRLLFARTPTGYILTREGEDLLLDCATIEQGFTDLSCKLEGTGHEPAGNVRIAVSENIANLILIPRLADFLARHPLLQIECLTGIPSIALHQREADIAIRVSIPEQGAFKARSVGSLHHALYLSRSIDPSGLGSDLGIVGWSDGHDGLPIAKAAMAHSHWRNPAIKVSSLQGHVAAAEAGLGYAYLPCLVGDRSAGLVRVAGPAGFLRQDIYMVLHNDSIEMPRIRAVADFVVGCMDDAKHMLQGSEPPPTP</sequence>
<evidence type="ECO:0000256" key="2">
    <source>
        <dbReference type="ARBA" id="ARBA00023015"/>
    </source>
</evidence>
<dbReference type="InterPro" id="IPR000847">
    <property type="entry name" value="LysR_HTH_N"/>
</dbReference>
<dbReference type="Proteomes" id="UP001431963">
    <property type="component" value="Unassembled WGS sequence"/>
</dbReference>
<dbReference type="Pfam" id="PF00126">
    <property type="entry name" value="HTH_1"/>
    <property type="match status" value="1"/>
</dbReference>
<comment type="caution">
    <text evidence="6">The sequence shown here is derived from an EMBL/GenBank/DDBJ whole genome shotgun (WGS) entry which is preliminary data.</text>
</comment>
<dbReference type="InterPro" id="IPR005119">
    <property type="entry name" value="LysR_subst-bd"/>
</dbReference>
<dbReference type="InterPro" id="IPR058163">
    <property type="entry name" value="LysR-type_TF_proteobact-type"/>
</dbReference>
<dbReference type="SUPFAM" id="SSF53850">
    <property type="entry name" value="Periplasmic binding protein-like II"/>
    <property type="match status" value="1"/>
</dbReference>
<keyword evidence="3" id="KW-0238">DNA-binding</keyword>
<keyword evidence="7" id="KW-1185">Reference proteome</keyword>
<evidence type="ECO:0000313" key="7">
    <source>
        <dbReference type="Proteomes" id="UP001431963"/>
    </source>
</evidence>
<proteinExistence type="inferred from homology"/>
<dbReference type="PANTHER" id="PTHR30537">
    <property type="entry name" value="HTH-TYPE TRANSCRIPTIONAL REGULATOR"/>
    <property type="match status" value="1"/>
</dbReference>
<dbReference type="PANTHER" id="PTHR30537:SF3">
    <property type="entry name" value="TRANSCRIPTIONAL REGULATORY PROTEIN"/>
    <property type="match status" value="1"/>
</dbReference>
<evidence type="ECO:0000256" key="3">
    <source>
        <dbReference type="ARBA" id="ARBA00023125"/>
    </source>
</evidence>
<evidence type="ECO:0000313" key="6">
    <source>
        <dbReference type="EMBL" id="MEH7830006.1"/>
    </source>
</evidence>
<dbReference type="InterPro" id="IPR036390">
    <property type="entry name" value="WH_DNA-bd_sf"/>
</dbReference>
<organism evidence="6 7">
    <name type="scientific">Gemmobacter denitrificans</name>
    <dbReference type="NCBI Taxonomy" id="3123040"/>
    <lineage>
        <taxon>Bacteria</taxon>
        <taxon>Pseudomonadati</taxon>
        <taxon>Pseudomonadota</taxon>
        <taxon>Alphaproteobacteria</taxon>
        <taxon>Rhodobacterales</taxon>
        <taxon>Paracoccaceae</taxon>
        <taxon>Gemmobacter</taxon>
    </lineage>
</organism>
<reference evidence="6" key="1">
    <citation type="submission" date="2024-02" db="EMBL/GenBank/DDBJ databases">
        <title>Genome sequences of strain Gemmobacter sp. JM10B15.</title>
        <authorList>
            <person name="Zhang M."/>
        </authorList>
    </citation>
    <scope>NUCLEOTIDE SEQUENCE</scope>
    <source>
        <strain evidence="6">JM10B15</strain>
    </source>
</reference>
<dbReference type="PROSITE" id="PS50931">
    <property type="entry name" value="HTH_LYSR"/>
    <property type="match status" value="1"/>
</dbReference>
<keyword evidence="2" id="KW-0805">Transcription regulation</keyword>
<gene>
    <name evidence="6" type="ORF">V6590_17785</name>
</gene>
<dbReference type="InterPro" id="IPR036388">
    <property type="entry name" value="WH-like_DNA-bd_sf"/>
</dbReference>
<evidence type="ECO:0000256" key="1">
    <source>
        <dbReference type="ARBA" id="ARBA00009437"/>
    </source>
</evidence>
<protein>
    <submittedName>
        <fullName evidence="6">LysR family transcriptional regulator</fullName>
    </submittedName>
</protein>
<keyword evidence="4" id="KW-0804">Transcription</keyword>
<name>A0ABU8BZ75_9RHOB</name>
<feature type="domain" description="HTH lysR-type" evidence="5">
    <location>
        <begin position="4"/>
        <end position="61"/>
    </location>
</feature>
<dbReference type="Pfam" id="PF03466">
    <property type="entry name" value="LysR_substrate"/>
    <property type="match status" value="1"/>
</dbReference>
<evidence type="ECO:0000256" key="4">
    <source>
        <dbReference type="ARBA" id="ARBA00023163"/>
    </source>
</evidence>
<accession>A0ABU8BZ75</accession>
<dbReference type="SUPFAM" id="SSF46785">
    <property type="entry name" value="Winged helix' DNA-binding domain"/>
    <property type="match status" value="1"/>
</dbReference>
<dbReference type="Gene3D" id="3.40.190.290">
    <property type="match status" value="2"/>
</dbReference>
<comment type="similarity">
    <text evidence="1">Belongs to the LysR transcriptional regulatory family.</text>
</comment>
<dbReference type="EMBL" id="JBALHR010000015">
    <property type="protein sequence ID" value="MEH7830006.1"/>
    <property type="molecule type" value="Genomic_DNA"/>
</dbReference>
<evidence type="ECO:0000259" key="5">
    <source>
        <dbReference type="PROSITE" id="PS50931"/>
    </source>
</evidence>